<evidence type="ECO:0000256" key="1">
    <source>
        <dbReference type="SAM" id="MobiDB-lite"/>
    </source>
</evidence>
<gene>
    <name evidence="2" type="ORF">CK203_104279</name>
</gene>
<dbReference type="Proteomes" id="UP000288805">
    <property type="component" value="Unassembled WGS sequence"/>
</dbReference>
<dbReference type="AlphaFoldDB" id="A0A438C5V3"/>
<protein>
    <submittedName>
        <fullName evidence="2">Uncharacterized protein</fullName>
    </submittedName>
</protein>
<accession>A0A438C5V3</accession>
<organism evidence="2 3">
    <name type="scientific">Vitis vinifera</name>
    <name type="common">Grape</name>
    <dbReference type="NCBI Taxonomy" id="29760"/>
    <lineage>
        <taxon>Eukaryota</taxon>
        <taxon>Viridiplantae</taxon>
        <taxon>Streptophyta</taxon>
        <taxon>Embryophyta</taxon>
        <taxon>Tracheophyta</taxon>
        <taxon>Spermatophyta</taxon>
        <taxon>Magnoliopsida</taxon>
        <taxon>eudicotyledons</taxon>
        <taxon>Gunneridae</taxon>
        <taxon>Pentapetalae</taxon>
        <taxon>rosids</taxon>
        <taxon>Vitales</taxon>
        <taxon>Vitaceae</taxon>
        <taxon>Viteae</taxon>
        <taxon>Vitis</taxon>
    </lineage>
</organism>
<evidence type="ECO:0000313" key="3">
    <source>
        <dbReference type="Proteomes" id="UP000288805"/>
    </source>
</evidence>
<dbReference type="EMBL" id="QGNW01002517">
    <property type="protein sequence ID" value="RVW18643.1"/>
    <property type="molecule type" value="Genomic_DNA"/>
</dbReference>
<proteinExistence type="predicted"/>
<feature type="region of interest" description="Disordered" evidence="1">
    <location>
        <begin position="1"/>
        <end position="26"/>
    </location>
</feature>
<evidence type="ECO:0000313" key="2">
    <source>
        <dbReference type="EMBL" id="RVW18643.1"/>
    </source>
</evidence>
<name>A0A438C5V3_VITVI</name>
<comment type="caution">
    <text evidence="2">The sequence shown here is derived from an EMBL/GenBank/DDBJ whole genome shotgun (WGS) entry which is preliminary data.</text>
</comment>
<sequence length="55" mass="6103">MVAPPVLLEPEQGELPTKTAPPVPTPEATSMLRLRLLLLHQSRLLHPSLPSPYRL</sequence>
<reference evidence="2 3" key="1">
    <citation type="journal article" date="2018" name="PLoS Genet.">
        <title>Population sequencing reveals clonal diversity and ancestral inbreeding in the grapevine cultivar Chardonnay.</title>
        <authorList>
            <person name="Roach M.J."/>
            <person name="Johnson D.L."/>
            <person name="Bohlmann J."/>
            <person name="van Vuuren H.J."/>
            <person name="Jones S.J."/>
            <person name="Pretorius I.S."/>
            <person name="Schmidt S.A."/>
            <person name="Borneman A.R."/>
        </authorList>
    </citation>
    <scope>NUCLEOTIDE SEQUENCE [LARGE SCALE GENOMIC DNA]</scope>
    <source>
        <strain evidence="3">cv. Chardonnay</strain>
        <tissue evidence="2">Leaf</tissue>
    </source>
</reference>